<reference evidence="16 17" key="1">
    <citation type="submission" date="2020-08" db="EMBL/GenBank/DDBJ databases">
        <title>Genome sequence of Nocardioides mesophilus KACC 16243T.</title>
        <authorList>
            <person name="Hyun D.-W."/>
            <person name="Bae J.-W."/>
        </authorList>
    </citation>
    <scope>NUCLEOTIDE SEQUENCE [LARGE SCALE GENOMIC DNA]</scope>
    <source>
        <strain evidence="16 17">KACC 16243</strain>
    </source>
</reference>
<evidence type="ECO:0000256" key="4">
    <source>
        <dbReference type="ARBA" id="ARBA00012564"/>
    </source>
</evidence>
<evidence type="ECO:0000256" key="5">
    <source>
        <dbReference type="ARBA" id="ARBA00015611"/>
    </source>
</evidence>
<dbReference type="CDD" id="cd09603">
    <property type="entry name" value="M1_APN_like"/>
    <property type="match status" value="1"/>
</dbReference>
<dbReference type="GO" id="GO:0008270">
    <property type="term" value="F:zinc ion binding"/>
    <property type="evidence" value="ECO:0007669"/>
    <property type="project" value="InterPro"/>
</dbReference>
<accession>A0A7G9R8Y2</accession>
<evidence type="ECO:0000256" key="9">
    <source>
        <dbReference type="ARBA" id="ARBA00022833"/>
    </source>
</evidence>
<gene>
    <name evidence="16" type="ORF">H9L09_16310</name>
</gene>
<evidence type="ECO:0000256" key="11">
    <source>
        <dbReference type="ARBA" id="ARBA00029811"/>
    </source>
</evidence>
<dbReference type="AlphaFoldDB" id="A0A7G9R8Y2"/>
<organism evidence="16 17">
    <name type="scientific">Nocardioides mesophilus</name>
    <dbReference type="NCBI Taxonomy" id="433659"/>
    <lineage>
        <taxon>Bacteria</taxon>
        <taxon>Bacillati</taxon>
        <taxon>Actinomycetota</taxon>
        <taxon>Actinomycetes</taxon>
        <taxon>Propionibacteriales</taxon>
        <taxon>Nocardioidaceae</taxon>
        <taxon>Nocardioides</taxon>
    </lineage>
</organism>
<dbReference type="InterPro" id="IPR045357">
    <property type="entry name" value="Aminopeptidase_N-like_N"/>
</dbReference>
<dbReference type="EMBL" id="CP060713">
    <property type="protein sequence ID" value="QNN52057.1"/>
    <property type="molecule type" value="Genomic_DNA"/>
</dbReference>
<evidence type="ECO:0000256" key="6">
    <source>
        <dbReference type="ARBA" id="ARBA00022670"/>
    </source>
</evidence>
<keyword evidence="8" id="KW-0378">Hydrolase</keyword>
<dbReference type="SUPFAM" id="SSF63737">
    <property type="entry name" value="Leukotriene A4 hydrolase N-terminal domain"/>
    <property type="match status" value="1"/>
</dbReference>
<dbReference type="GO" id="GO:0008237">
    <property type="term" value="F:metallopeptidase activity"/>
    <property type="evidence" value="ECO:0007669"/>
    <property type="project" value="UniProtKB-KW"/>
</dbReference>
<evidence type="ECO:0000256" key="1">
    <source>
        <dbReference type="ARBA" id="ARBA00000098"/>
    </source>
</evidence>
<dbReference type="PANTHER" id="PTHR11533">
    <property type="entry name" value="PROTEASE M1 ZINC METALLOPROTEASE"/>
    <property type="match status" value="1"/>
</dbReference>
<dbReference type="Pfam" id="PF17900">
    <property type="entry name" value="Peptidase_M1_N"/>
    <property type="match status" value="1"/>
</dbReference>
<dbReference type="SUPFAM" id="SSF55486">
    <property type="entry name" value="Metalloproteases ('zincins'), catalytic domain"/>
    <property type="match status" value="1"/>
</dbReference>
<evidence type="ECO:0000256" key="2">
    <source>
        <dbReference type="ARBA" id="ARBA00001947"/>
    </source>
</evidence>
<dbReference type="InterPro" id="IPR027268">
    <property type="entry name" value="Peptidase_M4/M1_CTD_sf"/>
</dbReference>
<dbReference type="InterPro" id="IPR042097">
    <property type="entry name" value="Aminopeptidase_N-like_N_sf"/>
</dbReference>
<dbReference type="InterPro" id="IPR050344">
    <property type="entry name" value="Peptidase_M1_aminopeptidases"/>
</dbReference>
<comment type="catalytic activity">
    <reaction evidence="1">
        <text>Release of an N-terminal amino acid, Xaa-|-Yaa- from a peptide, amide or arylamide. Xaa is preferably Ala, but may be most amino acids including Pro (slow action). When a terminal hydrophobic residue is followed by a prolyl residue, the two may be released as an intact Xaa-Pro dipeptide.</text>
        <dbReference type="EC" id="3.4.11.2"/>
    </reaction>
</comment>
<feature type="domain" description="Peptidase M1 membrane alanine aminopeptidase" evidence="14">
    <location>
        <begin position="285"/>
        <end position="462"/>
    </location>
</feature>
<dbReference type="Proteomes" id="UP000515947">
    <property type="component" value="Chromosome"/>
</dbReference>
<dbReference type="Gene3D" id="1.10.390.10">
    <property type="entry name" value="Neutral Protease Domain 2"/>
    <property type="match status" value="1"/>
</dbReference>
<evidence type="ECO:0000256" key="12">
    <source>
        <dbReference type="ARBA" id="ARBA00031533"/>
    </source>
</evidence>
<evidence type="ECO:0000256" key="13">
    <source>
        <dbReference type="SAM" id="SignalP"/>
    </source>
</evidence>
<dbReference type="RefSeq" id="WP_187577900.1">
    <property type="nucleotide sequence ID" value="NZ_CP060713.1"/>
</dbReference>
<comment type="similarity">
    <text evidence="3">Belongs to the peptidase M1 family.</text>
</comment>
<keyword evidence="10" id="KW-0482">Metalloprotease</keyword>
<proteinExistence type="inferred from homology"/>
<dbReference type="KEGG" id="nmes:H9L09_16310"/>
<keyword evidence="13" id="KW-0732">Signal</keyword>
<keyword evidence="6" id="KW-0645">Protease</keyword>
<dbReference type="InterPro" id="IPR001930">
    <property type="entry name" value="Peptidase_M1"/>
</dbReference>
<evidence type="ECO:0000313" key="17">
    <source>
        <dbReference type="Proteomes" id="UP000515947"/>
    </source>
</evidence>
<dbReference type="GO" id="GO:0016285">
    <property type="term" value="F:alanyl aminopeptidase activity"/>
    <property type="evidence" value="ECO:0007669"/>
    <property type="project" value="UniProtKB-EC"/>
</dbReference>
<feature type="domain" description="Aminopeptidase N-like N-terminal" evidence="15">
    <location>
        <begin position="56"/>
        <end position="231"/>
    </location>
</feature>
<evidence type="ECO:0000256" key="7">
    <source>
        <dbReference type="ARBA" id="ARBA00022723"/>
    </source>
</evidence>
<dbReference type="Pfam" id="PF01433">
    <property type="entry name" value="Peptidase_M1"/>
    <property type="match status" value="1"/>
</dbReference>
<feature type="signal peptide" evidence="13">
    <location>
        <begin position="1"/>
        <end position="28"/>
    </location>
</feature>
<keyword evidence="7" id="KW-0479">Metal-binding</keyword>
<evidence type="ECO:0000259" key="15">
    <source>
        <dbReference type="Pfam" id="PF17900"/>
    </source>
</evidence>
<evidence type="ECO:0000313" key="16">
    <source>
        <dbReference type="EMBL" id="QNN52057.1"/>
    </source>
</evidence>
<feature type="chain" id="PRO_5029019813" description="Aminopeptidase N" evidence="13">
    <location>
        <begin position="29"/>
        <end position="471"/>
    </location>
</feature>
<dbReference type="PRINTS" id="PR00756">
    <property type="entry name" value="ALADIPTASE"/>
</dbReference>
<dbReference type="InterPro" id="IPR014782">
    <property type="entry name" value="Peptidase_M1_dom"/>
</dbReference>
<keyword evidence="9" id="KW-0862">Zinc</keyword>
<keyword evidence="17" id="KW-1185">Reference proteome</keyword>
<sequence length="471" mass="53117">MQLRRTSAALALGLSAALTTTLAGPAAAATSEDLGLSTPREDSYYPAYGDPGVDTLHYGLDLDWNRGKRLLRGVADIRLRATGTADHVQLDLNRTMTVTAVSVDGVPALFSHPGRHLVIDSPVVADQRYDVRVTYRGTPRPVPAPTTRGDFSDVGMRVARDGQLWTMQEPFGALTWYPVNDQPSDKALYDITVSAPRDWVGVSNGTLVSRTRTERRTTTSWQLQHPTASYLTTLAVGPYAHRRDTGPHGLPLHFWLPRGEVARYMKGLQHVGADLRWLEARLGRYPFESAGAVVVPAESAMETQTLVTFGSRSWGDALSGRETMVHELAHQWYGDTVTPSDWRDLWMNEGMAMYLEAQWASQKTSMRWRDWISYFKWSNTYDRREQGGPGAYDRGDFATSCVYTCTALMYDKLRLKLGDETFWRVVRRWPQQHPDSSSNRQQFVSFVEDQTGRELSGFFRDWLNSRTWPPA</sequence>
<evidence type="ECO:0000256" key="3">
    <source>
        <dbReference type="ARBA" id="ARBA00010136"/>
    </source>
</evidence>
<name>A0A7G9R8Y2_9ACTN</name>
<evidence type="ECO:0000259" key="14">
    <source>
        <dbReference type="Pfam" id="PF01433"/>
    </source>
</evidence>
<evidence type="ECO:0000256" key="8">
    <source>
        <dbReference type="ARBA" id="ARBA00022801"/>
    </source>
</evidence>
<evidence type="ECO:0000256" key="10">
    <source>
        <dbReference type="ARBA" id="ARBA00023049"/>
    </source>
</evidence>
<dbReference type="Gene3D" id="2.60.40.1730">
    <property type="entry name" value="tricorn interacting facor f3 domain"/>
    <property type="match status" value="1"/>
</dbReference>
<protein>
    <recommendedName>
        <fullName evidence="5">Aminopeptidase N</fullName>
        <ecNumber evidence="4">3.4.11.2</ecNumber>
    </recommendedName>
    <alternativeName>
        <fullName evidence="11">Alanine aminopeptidase</fullName>
    </alternativeName>
    <alternativeName>
        <fullName evidence="12">Lysyl aminopeptidase</fullName>
    </alternativeName>
</protein>
<dbReference type="GO" id="GO:0006508">
    <property type="term" value="P:proteolysis"/>
    <property type="evidence" value="ECO:0007669"/>
    <property type="project" value="UniProtKB-KW"/>
</dbReference>
<dbReference type="EC" id="3.4.11.2" evidence="4"/>
<comment type="cofactor">
    <cofactor evidence="2">
        <name>Zn(2+)</name>
        <dbReference type="ChEBI" id="CHEBI:29105"/>
    </cofactor>
</comment>